<dbReference type="InterPro" id="IPR003715">
    <property type="entry name" value="Poly_export_N"/>
</dbReference>
<dbReference type="GO" id="GO:0009279">
    <property type="term" value="C:cell outer membrane"/>
    <property type="evidence" value="ECO:0007669"/>
    <property type="project" value="UniProtKB-SubCell"/>
</dbReference>
<evidence type="ECO:0000256" key="1">
    <source>
        <dbReference type="ARBA" id="ARBA00004571"/>
    </source>
</evidence>
<keyword evidence="3" id="KW-0813">Transport</keyword>
<evidence type="ECO:0000256" key="2">
    <source>
        <dbReference type="ARBA" id="ARBA00009450"/>
    </source>
</evidence>
<evidence type="ECO:0000256" key="9">
    <source>
        <dbReference type="ARBA" id="ARBA00023065"/>
    </source>
</evidence>
<dbReference type="GO" id="GO:0015159">
    <property type="term" value="F:polysaccharide transmembrane transporter activity"/>
    <property type="evidence" value="ECO:0007669"/>
    <property type="project" value="InterPro"/>
</dbReference>
<keyword evidence="5" id="KW-0762">Sugar transport</keyword>
<dbReference type="InterPro" id="IPR054765">
    <property type="entry name" value="SLBB_dom"/>
</dbReference>
<evidence type="ECO:0000256" key="5">
    <source>
        <dbReference type="ARBA" id="ARBA00022597"/>
    </source>
</evidence>
<evidence type="ECO:0000256" key="15">
    <source>
        <dbReference type="SAM" id="Phobius"/>
    </source>
</evidence>
<keyword evidence="15" id="KW-1133">Transmembrane helix</keyword>
<dbReference type="GO" id="GO:0015288">
    <property type="term" value="F:porin activity"/>
    <property type="evidence" value="ECO:0007669"/>
    <property type="project" value="UniProtKB-KW"/>
</dbReference>
<dbReference type="Gene3D" id="3.30.1950.10">
    <property type="entry name" value="wza like domain"/>
    <property type="match status" value="1"/>
</dbReference>
<organism evidence="18">
    <name type="scientific">termite gut metagenome</name>
    <dbReference type="NCBI Taxonomy" id="433724"/>
    <lineage>
        <taxon>unclassified sequences</taxon>
        <taxon>metagenomes</taxon>
        <taxon>organismal metagenomes</taxon>
    </lineage>
</organism>
<evidence type="ECO:0000256" key="10">
    <source>
        <dbReference type="ARBA" id="ARBA00023114"/>
    </source>
</evidence>
<evidence type="ECO:0000256" key="6">
    <source>
        <dbReference type="ARBA" id="ARBA00022692"/>
    </source>
</evidence>
<evidence type="ECO:0000256" key="14">
    <source>
        <dbReference type="ARBA" id="ARBA00023288"/>
    </source>
</evidence>
<feature type="domain" description="SLBB" evidence="17">
    <location>
        <begin position="146"/>
        <end position="226"/>
    </location>
</feature>
<name>A0A5J4R8P9_9ZZZZ</name>
<accession>A0A5J4R8P9</accession>
<comment type="caution">
    <text evidence="18">The sequence shown here is derived from an EMBL/GenBank/DDBJ whole genome shotgun (WGS) entry which is preliminary data.</text>
</comment>
<dbReference type="EMBL" id="SNRY01001551">
    <property type="protein sequence ID" value="KAA6330089.1"/>
    <property type="molecule type" value="Genomic_DNA"/>
</dbReference>
<evidence type="ECO:0000259" key="17">
    <source>
        <dbReference type="Pfam" id="PF22461"/>
    </source>
</evidence>
<evidence type="ECO:0000256" key="4">
    <source>
        <dbReference type="ARBA" id="ARBA00022452"/>
    </source>
</evidence>
<feature type="domain" description="Polysaccharide export protein N-terminal" evidence="16">
    <location>
        <begin position="44"/>
        <end position="142"/>
    </location>
</feature>
<keyword evidence="11 15" id="KW-0472">Membrane</keyword>
<dbReference type="Pfam" id="PF22461">
    <property type="entry name" value="SLBB_2"/>
    <property type="match status" value="1"/>
</dbReference>
<evidence type="ECO:0000256" key="8">
    <source>
        <dbReference type="ARBA" id="ARBA00023047"/>
    </source>
</evidence>
<gene>
    <name evidence="18" type="ORF">EZS27_021168</name>
</gene>
<evidence type="ECO:0000256" key="7">
    <source>
        <dbReference type="ARBA" id="ARBA00022729"/>
    </source>
</evidence>
<dbReference type="GO" id="GO:0046930">
    <property type="term" value="C:pore complex"/>
    <property type="evidence" value="ECO:0007669"/>
    <property type="project" value="UniProtKB-KW"/>
</dbReference>
<sequence length="264" mass="29455">MKKNSYIIFLILLFFGFTACRSYKNVPYLQGVDSLNLGFYKTQLYDARIMPKDLLTISVNSTDPETARPFNLTVGATQMSVVPSLTTQLSLLPYLVDNDGNIDFPMIGLLPVSGLTKKESEALIREKLKPYITETPIVTVRMINYKISVIGEVNRPNTFVVANEKINLFEALAMAGDMTIYGMRNNVQLIRENSDGGREIATLNLNDAAIVTSPYYYLQQNDILYVIPNKTKAKSSDIGTSTTIWFSATSILVSIANLLINILR</sequence>
<keyword evidence="6 15" id="KW-0812">Transmembrane</keyword>
<evidence type="ECO:0000259" key="16">
    <source>
        <dbReference type="Pfam" id="PF02563"/>
    </source>
</evidence>
<keyword evidence="12" id="KW-0564">Palmitate</keyword>
<keyword evidence="4" id="KW-1134">Transmembrane beta strand</keyword>
<dbReference type="PANTHER" id="PTHR33619:SF3">
    <property type="entry name" value="POLYSACCHARIDE EXPORT PROTEIN GFCE-RELATED"/>
    <property type="match status" value="1"/>
</dbReference>
<evidence type="ECO:0008006" key="19">
    <source>
        <dbReference type="Google" id="ProtNLM"/>
    </source>
</evidence>
<reference evidence="18" key="1">
    <citation type="submission" date="2019-03" db="EMBL/GenBank/DDBJ databases">
        <title>Single cell metagenomics reveals metabolic interactions within the superorganism composed of flagellate Streblomastix strix and complex community of Bacteroidetes bacteria on its surface.</title>
        <authorList>
            <person name="Treitli S.C."/>
            <person name="Kolisko M."/>
            <person name="Husnik F."/>
            <person name="Keeling P."/>
            <person name="Hampl V."/>
        </authorList>
    </citation>
    <scope>NUCLEOTIDE SEQUENCE</scope>
    <source>
        <strain evidence="18">STM</strain>
    </source>
</reference>
<comment type="subcellular location">
    <subcellularLocation>
        <location evidence="1">Cell outer membrane</location>
        <topology evidence="1">Multi-pass membrane protein</topology>
    </subcellularLocation>
</comment>
<evidence type="ECO:0000256" key="13">
    <source>
        <dbReference type="ARBA" id="ARBA00023237"/>
    </source>
</evidence>
<protein>
    <recommendedName>
        <fullName evidence="19">Soluble ligand binding domain-containing protein</fullName>
    </recommendedName>
</protein>
<comment type="similarity">
    <text evidence="2">Belongs to the BexD/CtrA/VexA family.</text>
</comment>
<keyword evidence="10" id="KW-0626">Porin</keyword>
<keyword evidence="14" id="KW-0449">Lipoprotein</keyword>
<keyword evidence="9" id="KW-0406">Ion transport</keyword>
<keyword evidence="7" id="KW-0732">Signal</keyword>
<feature type="transmembrane region" description="Helical" evidence="15">
    <location>
        <begin position="244"/>
        <end position="263"/>
    </location>
</feature>
<dbReference type="PANTHER" id="PTHR33619">
    <property type="entry name" value="POLYSACCHARIDE EXPORT PROTEIN GFCE-RELATED"/>
    <property type="match status" value="1"/>
</dbReference>
<dbReference type="GO" id="GO:0006811">
    <property type="term" value="P:monoatomic ion transport"/>
    <property type="evidence" value="ECO:0007669"/>
    <property type="project" value="UniProtKB-KW"/>
</dbReference>
<keyword evidence="8" id="KW-0625">Polysaccharide transport</keyword>
<evidence type="ECO:0000256" key="3">
    <source>
        <dbReference type="ARBA" id="ARBA00022448"/>
    </source>
</evidence>
<proteinExistence type="inferred from homology"/>
<dbReference type="Pfam" id="PF02563">
    <property type="entry name" value="Poly_export"/>
    <property type="match status" value="1"/>
</dbReference>
<dbReference type="PROSITE" id="PS51257">
    <property type="entry name" value="PROKAR_LIPOPROTEIN"/>
    <property type="match status" value="1"/>
</dbReference>
<evidence type="ECO:0000313" key="18">
    <source>
        <dbReference type="EMBL" id="KAA6330089.1"/>
    </source>
</evidence>
<keyword evidence="13" id="KW-0998">Cell outer membrane</keyword>
<evidence type="ECO:0000256" key="11">
    <source>
        <dbReference type="ARBA" id="ARBA00023136"/>
    </source>
</evidence>
<dbReference type="AlphaFoldDB" id="A0A5J4R8P9"/>
<dbReference type="InterPro" id="IPR049712">
    <property type="entry name" value="Poly_export"/>
</dbReference>
<evidence type="ECO:0000256" key="12">
    <source>
        <dbReference type="ARBA" id="ARBA00023139"/>
    </source>
</evidence>